<keyword evidence="2" id="KW-1185">Reference proteome</keyword>
<reference evidence="1" key="1">
    <citation type="submission" date="2023-06" db="EMBL/GenBank/DDBJ databases">
        <authorList>
            <consortium name="Lawrence Berkeley National Laboratory"/>
            <person name="Ahrendt S."/>
            <person name="Sahu N."/>
            <person name="Indic B."/>
            <person name="Wong-Bajracharya J."/>
            <person name="Merenyi Z."/>
            <person name="Ke H.-M."/>
            <person name="Monk M."/>
            <person name="Kocsube S."/>
            <person name="Drula E."/>
            <person name="Lipzen A."/>
            <person name="Balint B."/>
            <person name="Henrissat B."/>
            <person name="Andreopoulos B."/>
            <person name="Martin F.M."/>
            <person name="Harder C.B."/>
            <person name="Rigling D."/>
            <person name="Ford K.L."/>
            <person name="Foster G.D."/>
            <person name="Pangilinan J."/>
            <person name="Papanicolaou A."/>
            <person name="Barry K."/>
            <person name="LaButti K."/>
            <person name="Viragh M."/>
            <person name="Koriabine M."/>
            <person name="Yan M."/>
            <person name="Riley R."/>
            <person name="Champramary S."/>
            <person name="Plett K.L."/>
            <person name="Tsai I.J."/>
            <person name="Slot J."/>
            <person name="Sipos G."/>
            <person name="Plett J."/>
            <person name="Nagy L.G."/>
            <person name="Grigoriev I.V."/>
        </authorList>
    </citation>
    <scope>NUCLEOTIDE SEQUENCE</scope>
    <source>
        <strain evidence="1">FPL87.14</strain>
    </source>
</reference>
<sequence length="292" mass="32515">MSPQNNCSHFGPFLGHKPSLRQLSRNRTLNSTPIDAICIDGTGSAPYDRYFSALLRLLANERVNGRNLVKSMSIVALDWSCLVDRLNCHAALRSFPDINNLRISNIQCSIDELWSLILSFPHLTSLELEGVTFDHQEMPTRPDGREEQYSNITQLAITLDAGAVSVLDLCLLPSFLRARQLRYLEIKGSSKISGTMDIMHRICALSQMTSSLTIGHISFGNRVPVFDIAGLSELNLTIALAFNYNYILAVKWWTEVFRTLPPANALRRLKITLTGSWEGAQFGIGRGGMTSD</sequence>
<comment type="caution">
    <text evidence="1">The sequence shown here is derived from an EMBL/GenBank/DDBJ whole genome shotgun (WGS) entry which is preliminary data.</text>
</comment>
<evidence type="ECO:0000313" key="1">
    <source>
        <dbReference type="EMBL" id="KAK0438626.1"/>
    </source>
</evidence>
<accession>A0AA39JBA8</accession>
<dbReference type="Proteomes" id="UP001175226">
    <property type="component" value="Unassembled WGS sequence"/>
</dbReference>
<proteinExistence type="predicted"/>
<protein>
    <recommendedName>
        <fullName evidence="3">F-box domain-containing protein</fullName>
    </recommendedName>
</protein>
<dbReference type="EMBL" id="JAUEPT010000042">
    <property type="protein sequence ID" value="KAK0438626.1"/>
    <property type="molecule type" value="Genomic_DNA"/>
</dbReference>
<name>A0AA39JBA8_9AGAR</name>
<evidence type="ECO:0000313" key="2">
    <source>
        <dbReference type="Proteomes" id="UP001175226"/>
    </source>
</evidence>
<dbReference type="AlphaFoldDB" id="A0AA39JBA8"/>
<gene>
    <name evidence="1" type="ORF">EV421DRAFT_1970838</name>
</gene>
<organism evidence="1 2">
    <name type="scientific">Armillaria borealis</name>
    <dbReference type="NCBI Taxonomy" id="47425"/>
    <lineage>
        <taxon>Eukaryota</taxon>
        <taxon>Fungi</taxon>
        <taxon>Dikarya</taxon>
        <taxon>Basidiomycota</taxon>
        <taxon>Agaricomycotina</taxon>
        <taxon>Agaricomycetes</taxon>
        <taxon>Agaricomycetidae</taxon>
        <taxon>Agaricales</taxon>
        <taxon>Marasmiineae</taxon>
        <taxon>Physalacriaceae</taxon>
        <taxon>Armillaria</taxon>
    </lineage>
</organism>
<evidence type="ECO:0008006" key="3">
    <source>
        <dbReference type="Google" id="ProtNLM"/>
    </source>
</evidence>